<dbReference type="InterPro" id="IPR029063">
    <property type="entry name" value="SAM-dependent_MTases_sf"/>
</dbReference>
<dbReference type="PANTHER" id="PTHR14741">
    <property type="entry name" value="S-ADENOSYLMETHIONINE-DEPENDENT METHYLTRANSFERASE RELATED"/>
    <property type="match status" value="1"/>
</dbReference>
<organism evidence="3 4">
    <name type="scientific">Parabacteroides goldsteinii DSM 19448 = WAL 12034</name>
    <dbReference type="NCBI Taxonomy" id="927665"/>
    <lineage>
        <taxon>Bacteria</taxon>
        <taxon>Pseudomonadati</taxon>
        <taxon>Bacteroidota</taxon>
        <taxon>Bacteroidia</taxon>
        <taxon>Bacteroidales</taxon>
        <taxon>Tannerellaceae</taxon>
        <taxon>Parabacteroides</taxon>
    </lineage>
</organism>
<protein>
    <submittedName>
        <fullName evidence="3">Uncharacterized protein</fullName>
    </submittedName>
</protein>
<dbReference type="SUPFAM" id="SSF53335">
    <property type="entry name" value="S-adenosyl-L-methionine-dependent methyltransferases"/>
    <property type="match status" value="1"/>
</dbReference>
<dbReference type="AlphaFoldDB" id="A0A0F5JB50"/>
<evidence type="ECO:0000313" key="4">
    <source>
        <dbReference type="Proteomes" id="UP000033047"/>
    </source>
</evidence>
<dbReference type="RefSeq" id="WP_046146633.1">
    <property type="nucleotide sequence ID" value="NZ_KQ033913.1"/>
</dbReference>
<gene>
    <name evidence="3" type="ORF">HMPREF1535_02865</name>
</gene>
<evidence type="ECO:0000259" key="2">
    <source>
        <dbReference type="Pfam" id="PF22013"/>
    </source>
</evidence>
<evidence type="ECO:0000259" key="1">
    <source>
        <dbReference type="Pfam" id="PF18096"/>
    </source>
</evidence>
<dbReference type="HOGENOM" id="CLU_038123_0_0_10"/>
<accession>A0A0F5JB50</accession>
<dbReference type="CDD" id="cd02440">
    <property type="entry name" value="AdoMet_MTases"/>
    <property type="match status" value="1"/>
</dbReference>
<feature type="domain" description="THUMP-like" evidence="1">
    <location>
        <begin position="323"/>
        <end position="394"/>
    </location>
</feature>
<dbReference type="InterPro" id="IPR041497">
    <property type="entry name" value="Thump-like"/>
</dbReference>
<dbReference type="EMBL" id="AQHV01000013">
    <property type="protein sequence ID" value="KKB54740.1"/>
    <property type="molecule type" value="Genomic_DNA"/>
</dbReference>
<evidence type="ECO:0000313" key="3">
    <source>
        <dbReference type="EMBL" id="KKB54740.1"/>
    </source>
</evidence>
<dbReference type="PANTHER" id="PTHR14741:SF32">
    <property type="entry name" value="TRIMETHYLGUANOSINE SYNTHASE"/>
    <property type="match status" value="1"/>
</dbReference>
<feature type="domain" description="PG-1098 ferredoxin-like" evidence="2">
    <location>
        <begin position="279"/>
        <end position="322"/>
    </location>
</feature>
<dbReference type="Gene3D" id="3.40.50.150">
    <property type="entry name" value="Vaccinia Virus protein VP39"/>
    <property type="match status" value="1"/>
</dbReference>
<sequence>MKQTDEFRRFVKEHAGDDLTRLLLSASRYPSIDVPFAVDQIASRRQIKEKLPLWYANDDLLFPSKISAEQCSSEQTASYKQRLVKEDETLCDLTGGLGIDSYYFSRKVRQVTYIERFPAYCEAARNNFSALGVDNITVMEGDSTMLISQLPRTDVFYIDPARRGEGNKRVFALQDCEPDLPALLPELFRHAPKVIAKLSPMADIRLALELLPGTVEVHVLSVKNECKELLFVVERDASVTSPVIHCINYTGNGEEESFIFTLQDESREELHLSGQVKNYLYEPNSSLLKAGAFKSTATRFGLEKLHTSSHLYTSDTGVAVFPGRSFVVEEVFPFTGKLCKGISGQIPRANITVRNFPLSVEELRKRTKIMDGGDVYLFATIQADNSKILVKCRKF</sequence>
<reference evidence="3 4" key="1">
    <citation type="submission" date="2013-04" db="EMBL/GenBank/DDBJ databases">
        <title>The Genome Sequence of Parabacteroides goldsteinii DSM 19448.</title>
        <authorList>
            <consortium name="The Broad Institute Genomics Platform"/>
            <person name="Earl A."/>
            <person name="Ward D."/>
            <person name="Feldgarden M."/>
            <person name="Gevers D."/>
            <person name="Martens E."/>
            <person name="Sakamoto M."/>
            <person name="Benno Y."/>
            <person name="Song Y."/>
            <person name="Liu C."/>
            <person name="Lee J."/>
            <person name="Bolanos M."/>
            <person name="Vaisanen M.L."/>
            <person name="Finegold S.M."/>
            <person name="Walker B."/>
            <person name="Young S."/>
            <person name="Zeng Q."/>
            <person name="Gargeya S."/>
            <person name="Fitzgerald M."/>
            <person name="Haas B."/>
            <person name="Abouelleil A."/>
            <person name="Allen A.W."/>
            <person name="Alvarado L."/>
            <person name="Arachchi H.M."/>
            <person name="Berlin A.M."/>
            <person name="Chapman S.B."/>
            <person name="Gainer-Dewar J."/>
            <person name="Goldberg J."/>
            <person name="Griggs A."/>
            <person name="Gujja S."/>
            <person name="Hansen M."/>
            <person name="Howarth C."/>
            <person name="Imamovic A."/>
            <person name="Ireland A."/>
            <person name="Larimer J."/>
            <person name="McCowan C."/>
            <person name="Murphy C."/>
            <person name="Pearson M."/>
            <person name="Poon T.W."/>
            <person name="Priest M."/>
            <person name="Roberts A."/>
            <person name="Saif S."/>
            <person name="Shea T."/>
            <person name="Sisk P."/>
            <person name="Sykes S."/>
            <person name="Wortman J."/>
            <person name="Nusbaum C."/>
            <person name="Birren B."/>
        </authorList>
    </citation>
    <scope>NUCLEOTIDE SEQUENCE [LARGE SCALE GENOMIC DNA]</scope>
    <source>
        <strain evidence="3 4">DSM 19448</strain>
    </source>
</reference>
<dbReference type="STRING" id="927665.HMPREF1535_02865"/>
<proteinExistence type="predicted"/>
<name>A0A0F5JB50_9BACT</name>
<dbReference type="Proteomes" id="UP000033047">
    <property type="component" value="Unassembled WGS sequence"/>
</dbReference>
<dbReference type="InterPro" id="IPR054168">
    <property type="entry name" value="PG_1098_Fer"/>
</dbReference>
<dbReference type="Pfam" id="PF18096">
    <property type="entry name" value="Thump_like"/>
    <property type="match status" value="1"/>
</dbReference>
<dbReference type="Gene3D" id="1.10.10.1110">
    <property type="entry name" value="Methyltransferase PG1098, N-terminal domain"/>
    <property type="match status" value="1"/>
</dbReference>
<dbReference type="Pfam" id="PF22013">
    <property type="entry name" value="PG_1098_Fer"/>
    <property type="match status" value="1"/>
</dbReference>
<dbReference type="PATRIC" id="fig|927665.4.peg.2939"/>
<comment type="caution">
    <text evidence="3">The sequence shown here is derived from an EMBL/GenBank/DDBJ whole genome shotgun (WGS) entry which is preliminary data.</text>
</comment>